<protein>
    <submittedName>
        <fullName evidence="1">Uncharacterized protein</fullName>
    </submittedName>
</protein>
<dbReference type="Proteomes" id="UP000663828">
    <property type="component" value="Unassembled WGS sequence"/>
</dbReference>
<sequence length="464" mass="54020">MGNSKPKKAEFQKFISEWVYELKQLELGFYICPPNYNETFVKVHAFLMAAALDKKSVPKGKGSTRLFIRDKENNIKDRNILNLSRRKLPLKTNAVDLACGQRGSYILRELTYFDLGQSLTSDSLHNVYSGTFKRLLEIWFTTASKSYSIKKSLNLIEAKLDSMRYPTTTYHLPSQLRHFQTFKEKEFRLVLLFSYQYFQPFLPARCYQHLKLLAFAMALSESSVIFDDTIDTIRDLLDEFDRSFSSLYLASIHIRSITQSINGPNLIISELINNLNIVQSATNELNNINLNRSLKLYVFRIFSTKRQALPSEKSLDENFSIRFARKLDLQNSSITFKNVTIYQTFCKNHIQFSTYDLLSTTKNSDSCLLFKHQQQQFSCGSFFAIIRESVDDYRLIIHTVDITNHDSLKLKNKQIMNPFIFWGKLTNPHRLVTIHAQDIITKLAYNKIGDVFQFFRYPNIVEST</sequence>
<evidence type="ECO:0000313" key="1">
    <source>
        <dbReference type="EMBL" id="CAF1410154.1"/>
    </source>
</evidence>
<name>A0A815LTE7_ADIRI</name>
<gene>
    <name evidence="2" type="ORF">EDS130_LOCUS43796</name>
    <name evidence="1" type="ORF">XAT740_LOCUS34628</name>
</gene>
<dbReference type="EMBL" id="CAJNOR010003400">
    <property type="protein sequence ID" value="CAF1410154.1"/>
    <property type="molecule type" value="Genomic_DNA"/>
</dbReference>
<reference evidence="1" key="1">
    <citation type="submission" date="2021-02" db="EMBL/GenBank/DDBJ databases">
        <authorList>
            <person name="Nowell W R."/>
        </authorList>
    </citation>
    <scope>NUCLEOTIDE SEQUENCE</scope>
</reference>
<evidence type="ECO:0000313" key="3">
    <source>
        <dbReference type="Proteomes" id="UP000663828"/>
    </source>
</evidence>
<dbReference type="OrthoDB" id="5955283at2759"/>
<dbReference type="PANTHER" id="PTHR46579">
    <property type="entry name" value="F5/8 TYPE C DOMAIN-CONTAINING PROTEIN-RELATED"/>
    <property type="match status" value="1"/>
</dbReference>
<accession>A0A815LTE7</accession>
<dbReference type="EMBL" id="CAJNOJ010000760">
    <property type="protein sequence ID" value="CAF1519742.1"/>
    <property type="molecule type" value="Genomic_DNA"/>
</dbReference>
<keyword evidence="3" id="KW-1185">Reference proteome</keyword>
<proteinExistence type="predicted"/>
<organism evidence="1 3">
    <name type="scientific">Adineta ricciae</name>
    <name type="common">Rotifer</name>
    <dbReference type="NCBI Taxonomy" id="249248"/>
    <lineage>
        <taxon>Eukaryota</taxon>
        <taxon>Metazoa</taxon>
        <taxon>Spiralia</taxon>
        <taxon>Gnathifera</taxon>
        <taxon>Rotifera</taxon>
        <taxon>Eurotatoria</taxon>
        <taxon>Bdelloidea</taxon>
        <taxon>Adinetida</taxon>
        <taxon>Adinetidae</taxon>
        <taxon>Adineta</taxon>
    </lineage>
</organism>
<comment type="caution">
    <text evidence="1">The sequence shown here is derived from an EMBL/GenBank/DDBJ whole genome shotgun (WGS) entry which is preliminary data.</text>
</comment>
<evidence type="ECO:0000313" key="2">
    <source>
        <dbReference type="EMBL" id="CAF1519742.1"/>
    </source>
</evidence>
<dbReference type="PANTHER" id="PTHR46579:SF1">
    <property type="entry name" value="F5_8 TYPE C DOMAIN-CONTAINING PROTEIN"/>
    <property type="match status" value="1"/>
</dbReference>
<dbReference type="Proteomes" id="UP000663852">
    <property type="component" value="Unassembled WGS sequence"/>
</dbReference>
<dbReference type="AlphaFoldDB" id="A0A815LTE7"/>